<dbReference type="RefSeq" id="WP_110030430.1">
    <property type="nucleotide sequence ID" value="NZ_QGTR01000001.1"/>
</dbReference>
<dbReference type="Proteomes" id="UP000246352">
    <property type="component" value="Unassembled WGS sequence"/>
</dbReference>
<evidence type="ECO:0000313" key="1">
    <source>
        <dbReference type="EMBL" id="PWW03935.1"/>
    </source>
</evidence>
<dbReference type="OrthoDB" id="34197at2"/>
<dbReference type="Pfam" id="PF00300">
    <property type="entry name" value="His_Phos_1"/>
    <property type="match status" value="1"/>
</dbReference>
<reference evidence="1 2" key="1">
    <citation type="submission" date="2018-05" db="EMBL/GenBank/DDBJ databases">
        <title>Genomic Encyclopedia of Type Strains, Phase IV (KMG-IV): sequencing the most valuable type-strain genomes for metagenomic binning, comparative biology and taxonomic classification.</title>
        <authorList>
            <person name="Goeker M."/>
        </authorList>
    </citation>
    <scope>NUCLEOTIDE SEQUENCE [LARGE SCALE GENOMIC DNA]</scope>
    <source>
        <strain evidence="1 2">DSM 16791</strain>
    </source>
</reference>
<accession>A0A317PT37</accession>
<dbReference type="InterPro" id="IPR029033">
    <property type="entry name" value="His_PPase_superfam"/>
</dbReference>
<protein>
    <submittedName>
        <fullName evidence="1">Broad specificity phosphatase PhoE</fullName>
    </submittedName>
</protein>
<keyword evidence="2" id="KW-1185">Reference proteome</keyword>
<sequence>MTVRYLTHPQVLIEPDKQVDRWGLNDVGRARVASIARAPALRGTRSVISSAETKAIETAQPIADALGLKLVVREKMHENDRTATGFLVPEEFEAVADRFFATPDLSVRGWERAVDAQARIVAEAMAAIHEAPEGDVLLVGHGAVGTLLMCHVGRMAIHRSHDQAAGGGNVFAFARLSHTLIHGWQPMESLTHSAEASTP</sequence>
<proteinExistence type="predicted"/>
<dbReference type="AlphaFoldDB" id="A0A317PT37"/>
<comment type="caution">
    <text evidence="1">The sequence shown here is derived from an EMBL/GenBank/DDBJ whole genome shotgun (WGS) entry which is preliminary data.</text>
</comment>
<name>A0A317PT37_9HYPH</name>
<organism evidence="1 2">
    <name type="scientific">Hoeflea marina</name>
    <dbReference type="NCBI Taxonomy" id="274592"/>
    <lineage>
        <taxon>Bacteria</taxon>
        <taxon>Pseudomonadati</taxon>
        <taxon>Pseudomonadota</taxon>
        <taxon>Alphaproteobacteria</taxon>
        <taxon>Hyphomicrobiales</taxon>
        <taxon>Rhizobiaceae</taxon>
        <taxon>Hoeflea</taxon>
    </lineage>
</organism>
<gene>
    <name evidence="1" type="ORF">DFR52_101624</name>
</gene>
<dbReference type="Gene3D" id="3.40.50.1240">
    <property type="entry name" value="Phosphoglycerate mutase-like"/>
    <property type="match status" value="1"/>
</dbReference>
<dbReference type="SUPFAM" id="SSF53254">
    <property type="entry name" value="Phosphoglycerate mutase-like"/>
    <property type="match status" value="1"/>
</dbReference>
<dbReference type="EMBL" id="QGTR01000001">
    <property type="protein sequence ID" value="PWW03935.1"/>
    <property type="molecule type" value="Genomic_DNA"/>
</dbReference>
<evidence type="ECO:0000313" key="2">
    <source>
        <dbReference type="Proteomes" id="UP000246352"/>
    </source>
</evidence>
<dbReference type="InterPro" id="IPR013078">
    <property type="entry name" value="His_Pase_superF_clade-1"/>
</dbReference>